<dbReference type="RefSeq" id="WP_307049445.1">
    <property type="nucleotide sequence ID" value="NZ_JAUSYA010000001.1"/>
</dbReference>
<organism evidence="6 7">
    <name type="scientific">Streptomyces achromogenes</name>
    <dbReference type="NCBI Taxonomy" id="67255"/>
    <lineage>
        <taxon>Bacteria</taxon>
        <taxon>Bacillati</taxon>
        <taxon>Actinomycetota</taxon>
        <taxon>Actinomycetes</taxon>
        <taxon>Kitasatosporales</taxon>
        <taxon>Streptomycetaceae</taxon>
        <taxon>Streptomyces</taxon>
    </lineage>
</organism>
<dbReference type="PANTHER" id="PTHR30055:SF148">
    <property type="entry name" value="TETR-FAMILY TRANSCRIPTIONAL REGULATOR"/>
    <property type="match status" value="1"/>
</dbReference>
<evidence type="ECO:0000256" key="1">
    <source>
        <dbReference type="ARBA" id="ARBA00023015"/>
    </source>
</evidence>
<reference evidence="6 7" key="1">
    <citation type="submission" date="2023-07" db="EMBL/GenBank/DDBJ databases">
        <title>Comparative genomics of wheat-associated soil bacteria to identify genetic determinants of phenazine resistance.</title>
        <authorList>
            <person name="Mouncey N."/>
        </authorList>
    </citation>
    <scope>NUCLEOTIDE SEQUENCE [LARGE SCALE GENOMIC DNA]</scope>
    <source>
        <strain evidence="6 7">W4I19-2</strain>
    </source>
</reference>
<name>A0ABU0QDI6_STRAH</name>
<dbReference type="Pfam" id="PF16859">
    <property type="entry name" value="TetR_C_11"/>
    <property type="match status" value="1"/>
</dbReference>
<dbReference type="InterPro" id="IPR011075">
    <property type="entry name" value="TetR_C"/>
</dbReference>
<feature type="domain" description="HTH tetR-type" evidence="5">
    <location>
        <begin position="12"/>
        <end position="72"/>
    </location>
</feature>
<comment type="caution">
    <text evidence="6">The sequence shown here is derived from an EMBL/GenBank/DDBJ whole genome shotgun (WGS) entry which is preliminary data.</text>
</comment>
<dbReference type="Pfam" id="PF00440">
    <property type="entry name" value="TetR_N"/>
    <property type="match status" value="1"/>
</dbReference>
<dbReference type="Gene3D" id="1.10.357.10">
    <property type="entry name" value="Tetracycline Repressor, domain 2"/>
    <property type="match status" value="1"/>
</dbReference>
<gene>
    <name evidence="6" type="ORF">QFZ56_007676</name>
</gene>
<dbReference type="Gene3D" id="1.10.10.60">
    <property type="entry name" value="Homeodomain-like"/>
    <property type="match status" value="1"/>
</dbReference>
<dbReference type="EMBL" id="JAUSYA010000001">
    <property type="protein sequence ID" value="MDQ0688713.1"/>
    <property type="molecule type" value="Genomic_DNA"/>
</dbReference>
<protein>
    <submittedName>
        <fullName evidence="6">AcrR family transcriptional regulator</fullName>
    </submittedName>
</protein>
<dbReference type="SUPFAM" id="SSF48498">
    <property type="entry name" value="Tetracyclin repressor-like, C-terminal domain"/>
    <property type="match status" value="1"/>
</dbReference>
<keyword evidence="1" id="KW-0805">Transcription regulation</keyword>
<keyword evidence="7" id="KW-1185">Reference proteome</keyword>
<evidence type="ECO:0000313" key="7">
    <source>
        <dbReference type="Proteomes" id="UP001243364"/>
    </source>
</evidence>
<dbReference type="InterPro" id="IPR001647">
    <property type="entry name" value="HTH_TetR"/>
</dbReference>
<dbReference type="PRINTS" id="PR00455">
    <property type="entry name" value="HTHTETR"/>
</dbReference>
<dbReference type="PANTHER" id="PTHR30055">
    <property type="entry name" value="HTH-TYPE TRANSCRIPTIONAL REGULATOR RUTR"/>
    <property type="match status" value="1"/>
</dbReference>
<keyword evidence="3" id="KW-0804">Transcription</keyword>
<dbReference type="InterPro" id="IPR036271">
    <property type="entry name" value="Tet_transcr_reg_TetR-rel_C_sf"/>
</dbReference>
<evidence type="ECO:0000259" key="5">
    <source>
        <dbReference type="PROSITE" id="PS50977"/>
    </source>
</evidence>
<accession>A0ABU0QDI6</accession>
<dbReference type="InterPro" id="IPR050109">
    <property type="entry name" value="HTH-type_TetR-like_transc_reg"/>
</dbReference>
<sequence length="196" mass="21564">MPASPNPLRRNEASRRAILDAALQLSAEHGYGRLTIEAVAARAGVSKKTIYRWWSSKGAVVLDAIDDMAAVADYPDTGSLAADLHTQLTAVIDLLTSPENSAVTGLIAEALQDRELAHDLRERLIRPRITTFKSRLRKAQLEGQLAPDADLDVALDLIYGPVYHRLVFHLGMPDPQQLETLIDHALRAFDPPQSTR</sequence>
<dbReference type="InterPro" id="IPR009057">
    <property type="entry name" value="Homeodomain-like_sf"/>
</dbReference>
<evidence type="ECO:0000256" key="2">
    <source>
        <dbReference type="ARBA" id="ARBA00023125"/>
    </source>
</evidence>
<dbReference type="PROSITE" id="PS50977">
    <property type="entry name" value="HTH_TETR_2"/>
    <property type="match status" value="1"/>
</dbReference>
<evidence type="ECO:0000256" key="4">
    <source>
        <dbReference type="PROSITE-ProRule" id="PRU00335"/>
    </source>
</evidence>
<feature type="DNA-binding region" description="H-T-H motif" evidence="4">
    <location>
        <begin position="35"/>
        <end position="54"/>
    </location>
</feature>
<proteinExistence type="predicted"/>
<evidence type="ECO:0000313" key="6">
    <source>
        <dbReference type="EMBL" id="MDQ0688713.1"/>
    </source>
</evidence>
<dbReference type="Proteomes" id="UP001243364">
    <property type="component" value="Unassembled WGS sequence"/>
</dbReference>
<keyword evidence="2 4" id="KW-0238">DNA-binding</keyword>
<dbReference type="SUPFAM" id="SSF46689">
    <property type="entry name" value="Homeodomain-like"/>
    <property type="match status" value="1"/>
</dbReference>
<evidence type="ECO:0000256" key="3">
    <source>
        <dbReference type="ARBA" id="ARBA00023163"/>
    </source>
</evidence>